<keyword evidence="5" id="KW-1185">Reference proteome</keyword>
<dbReference type="InterPro" id="IPR003715">
    <property type="entry name" value="Poly_export_N"/>
</dbReference>
<feature type="domain" description="Polysaccharide export protein N-terminal" evidence="3">
    <location>
        <begin position="130"/>
        <end position="193"/>
    </location>
</feature>
<dbReference type="PANTHER" id="PTHR33619">
    <property type="entry name" value="POLYSACCHARIDE EXPORT PROTEIN GFCE-RELATED"/>
    <property type="match status" value="1"/>
</dbReference>
<feature type="region of interest" description="Disordered" evidence="2">
    <location>
        <begin position="52"/>
        <end position="79"/>
    </location>
</feature>
<organism evidence="4 5">
    <name type="scientific">Leptolyngbya cf. ectocarpi LEGE 11479</name>
    <dbReference type="NCBI Taxonomy" id="1828722"/>
    <lineage>
        <taxon>Bacteria</taxon>
        <taxon>Bacillati</taxon>
        <taxon>Cyanobacteriota</taxon>
        <taxon>Cyanophyceae</taxon>
        <taxon>Leptolyngbyales</taxon>
        <taxon>Leptolyngbyaceae</taxon>
        <taxon>Leptolyngbya group</taxon>
        <taxon>Leptolyngbya</taxon>
    </lineage>
</organism>
<evidence type="ECO:0000256" key="1">
    <source>
        <dbReference type="ARBA" id="ARBA00022729"/>
    </source>
</evidence>
<evidence type="ECO:0000256" key="2">
    <source>
        <dbReference type="SAM" id="MobiDB-lite"/>
    </source>
</evidence>
<proteinExistence type="predicted"/>
<comment type="caution">
    <text evidence="4">The sequence shown here is derived from an EMBL/GenBank/DDBJ whole genome shotgun (WGS) entry which is preliminary data.</text>
</comment>
<reference evidence="4" key="1">
    <citation type="submission" date="2020-10" db="EMBL/GenBank/DDBJ databases">
        <authorList>
            <person name="Castelo-Branco R."/>
            <person name="Eusebio N."/>
            <person name="Adriana R."/>
            <person name="Vieira A."/>
            <person name="Brugerolle De Fraissinette N."/>
            <person name="Rezende De Castro R."/>
            <person name="Schneider M.P."/>
            <person name="Vasconcelos V."/>
            <person name="Leao P.N."/>
        </authorList>
    </citation>
    <scope>NUCLEOTIDE SEQUENCE</scope>
    <source>
        <strain evidence="4">LEGE 11479</strain>
    </source>
</reference>
<dbReference type="Gene3D" id="3.10.560.10">
    <property type="entry name" value="Outer membrane lipoprotein wza domain like"/>
    <property type="match status" value="2"/>
</dbReference>
<name>A0A928X1P3_LEPEC</name>
<dbReference type="PANTHER" id="PTHR33619:SF3">
    <property type="entry name" value="POLYSACCHARIDE EXPORT PROTEIN GFCE-RELATED"/>
    <property type="match status" value="1"/>
</dbReference>
<evidence type="ECO:0000259" key="3">
    <source>
        <dbReference type="Pfam" id="PF02563"/>
    </source>
</evidence>
<evidence type="ECO:0000313" key="4">
    <source>
        <dbReference type="EMBL" id="MBE9066275.1"/>
    </source>
</evidence>
<protein>
    <submittedName>
        <fullName evidence="4">Polysaccharide biosynthesis/export family protein</fullName>
    </submittedName>
</protein>
<dbReference type="Proteomes" id="UP000615026">
    <property type="component" value="Unassembled WGS sequence"/>
</dbReference>
<dbReference type="GO" id="GO:0015159">
    <property type="term" value="F:polysaccharide transmembrane transporter activity"/>
    <property type="evidence" value="ECO:0007669"/>
    <property type="project" value="InterPro"/>
</dbReference>
<dbReference type="EMBL" id="JADEXP010000035">
    <property type="protein sequence ID" value="MBE9066275.1"/>
    <property type="molecule type" value="Genomic_DNA"/>
</dbReference>
<keyword evidence="1" id="KW-0732">Signal</keyword>
<gene>
    <name evidence="4" type="ORF">IQ260_06380</name>
</gene>
<dbReference type="Pfam" id="PF02563">
    <property type="entry name" value="Poly_export"/>
    <property type="match status" value="1"/>
</dbReference>
<sequence>MALLKDTNAMYEPCSLRKASALAMQLLLSTVCWYLWQKPSLAQLDPLPAEGISEETSSERVTEEITPLTPSVPPPNEDPTLLDADVVPSEVDPGSGEPTVERLDLRPTLDDLDPRIRTGSTPEPVEDAFEQYRLGPGDGIFASVQRFPDLSFQATLDQQGNVILPIEGAVSFEGLTLNQAENRVRAVYNQYVVLSEVRSLGLANALQGLPYQVAELELNQRIGSSYQALRANNPRQYGVPDVTLTLTAQRGVEVIMLGEIERPGLYPLATPRVTAALLAAGGARSTADLREIRIQRRLSNNRVIEKTLDLYTPVRDGVPLPEERLENGDVVIVSRLDPAQAYDYDVNFVSRSTLAQPEILVRVVNYPRGAVGGQRLPNGSTFADALVGDAVRGGNGLGLPLNQANLRSVALIRFDPEQGETIVTKLNAKDAIYGDPTQNPPLRDNDVIVVGRNFINRITFAIDTITQPFQDVLSFLLFFDGIFDNDLFN</sequence>
<dbReference type="RefSeq" id="WP_193991915.1">
    <property type="nucleotide sequence ID" value="NZ_JADEXP010000035.1"/>
</dbReference>
<evidence type="ECO:0000313" key="5">
    <source>
        <dbReference type="Proteomes" id="UP000615026"/>
    </source>
</evidence>
<dbReference type="AlphaFoldDB" id="A0A928X1P3"/>
<dbReference type="InterPro" id="IPR049712">
    <property type="entry name" value="Poly_export"/>
</dbReference>
<accession>A0A928X1P3</accession>